<dbReference type="AlphaFoldDB" id="A0A834ALV2"/>
<name>A0A834ALV2_9CHIR</name>
<comment type="caution">
    <text evidence="2">The sequence shown here is derived from an EMBL/GenBank/DDBJ whole genome shotgun (WGS) entry which is preliminary data.</text>
</comment>
<gene>
    <name evidence="2" type="ORF">HJG60_004764</name>
</gene>
<dbReference type="EMBL" id="JABVXQ010000004">
    <property type="protein sequence ID" value="KAF6113717.1"/>
    <property type="molecule type" value="Genomic_DNA"/>
</dbReference>
<feature type="region of interest" description="Disordered" evidence="1">
    <location>
        <begin position="1"/>
        <end position="26"/>
    </location>
</feature>
<sequence>MVLTRIGPSSCSRTRSSSVRQAVEKAEPGERRNNIFLTRISNWKSSICYLIMLTGSFDQQRCCY</sequence>
<protein>
    <submittedName>
        <fullName evidence="2">Family with sequence similarity 135 member A</fullName>
    </submittedName>
</protein>
<evidence type="ECO:0000313" key="3">
    <source>
        <dbReference type="Proteomes" id="UP000664940"/>
    </source>
</evidence>
<accession>A0A834ALV2</accession>
<proteinExistence type="predicted"/>
<dbReference type="Proteomes" id="UP000664940">
    <property type="component" value="Unassembled WGS sequence"/>
</dbReference>
<reference evidence="2 3" key="1">
    <citation type="journal article" date="2020" name="Nature">
        <title>Six reference-quality genomes reveal evolution of bat adaptations.</title>
        <authorList>
            <person name="Jebb D."/>
            <person name="Huang Z."/>
            <person name="Pippel M."/>
            <person name="Hughes G.M."/>
            <person name="Lavrichenko K."/>
            <person name="Devanna P."/>
            <person name="Winkler S."/>
            <person name="Jermiin L.S."/>
            <person name="Skirmuntt E.C."/>
            <person name="Katzourakis A."/>
            <person name="Burkitt-Gray L."/>
            <person name="Ray D.A."/>
            <person name="Sullivan K.A.M."/>
            <person name="Roscito J.G."/>
            <person name="Kirilenko B.M."/>
            <person name="Davalos L.M."/>
            <person name="Corthals A.P."/>
            <person name="Power M.L."/>
            <person name="Jones G."/>
            <person name="Ransome R.D."/>
            <person name="Dechmann D.K.N."/>
            <person name="Locatelli A.G."/>
            <person name="Puechmaille S.J."/>
            <person name="Fedrigo O."/>
            <person name="Jarvis E.D."/>
            <person name="Hiller M."/>
            <person name="Vernes S.C."/>
            <person name="Myers E.W."/>
            <person name="Teeling E.C."/>
        </authorList>
    </citation>
    <scope>NUCLEOTIDE SEQUENCE [LARGE SCALE GENOMIC DNA]</scope>
    <source>
        <strain evidence="2">Bat1K_MPI-CBG_1</strain>
    </source>
</reference>
<evidence type="ECO:0000256" key="1">
    <source>
        <dbReference type="SAM" id="MobiDB-lite"/>
    </source>
</evidence>
<evidence type="ECO:0000313" key="2">
    <source>
        <dbReference type="EMBL" id="KAF6113717.1"/>
    </source>
</evidence>
<organism evidence="2 3">
    <name type="scientific">Phyllostomus discolor</name>
    <name type="common">pale spear-nosed bat</name>
    <dbReference type="NCBI Taxonomy" id="89673"/>
    <lineage>
        <taxon>Eukaryota</taxon>
        <taxon>Metazoa</taxon>
        <taxon>Chordata</taxon>
        <taxon>Craniata</taxon>
        <taxon>Vertebrata</taxon>
        <taxon>Euteleostomi</taxon>
        <taxon>Mammalia</taxon>
        <taxon>Eutheria</taxon>
        <taxon>Laurasiatheria</taxon>
        <taxon>Chiroptera</taxon>
        <taxon>Yangochiroptera</taxon>
        <taxon>Phyllostomidae</taxon>
        <taxon>Phyllostominae</taxon>
        <taxon>Phyllostomus</taxon>
    </lineage>
</organism>
<feature type="compositionally biased region" description="Low complexity" evidence="1">
    <location>
        <begin position="9"/>
        <end position="20"/>
    </location>
</feature>